<proteinExistence type="predicted"/>
<organism evidence="1">
    <name type="scientific">viral metagenome</name>
    <dbReference type="NCBI Taxonomy" id="1070528"/>
    <lineage>
        <taxon>unclassified sequences</taxon>
        <taxon>metagenomes</taxon>
        <taxon>organismal metagenomes</taxon>
    </lineage>
</organism>
<dbReference type="EMBL" id="MT143896">
    <property type="protein sequence ID" value="QJB05206.1"/>
    <property type="molecule type" value="Genomic_DNA"/>
</dbReference>
<evidence type="ECO:0000313" key="2">
    <source>
        <dbReference type="EMBL" id="QJB05206.1"/>
    </source>
</evidence>
<name>A0A6M3M9J8_9ZZZZ</name>
<evidence type="ECO:0008006" key="3">
    <source>
        <dbReference type="Google" id="ProtNLM"/>
    </source>
</evidence>
<gene>
    <name evidence="1" type="ORF">MM171A00102_0081</name>
    <name evidence="2" type="ORF">MM171B00096_0016</name>
</gene>
<sequence>MTANTQANNAPIHGRVMLVELSISQWSARKIDRKAADQVAQSNNVESRSGTYYKSLIEGGPLEAIKKLATKARQAHWHRTLPWSDAGPRVLSNLAYMEYMQEMATFGAEFDKLVAEFVSEYPLMRQEASRLLGNLFNDADYPDLQRVADKFSFRTNVMPLPIGDDFRCDIGTEEVDRIRAEITATTEASMQVAVRDAYDRVTKVVESYVDRLAGPETVFRDSLVENARQLADILPALNVTNDPRLAAIAAQLKDKLCAHEPEALRHNKTTRRETFEAAMDIQKDLMNFFGGAQ</sequence>
<evidence type="ECO:0000313" key="1">
    <source>
        <dbReference type="EMBL" id="QJB01522.1"/>
    </source>
</evidence>
<accession>A0A6M3M9J8</accession>
<dbReference type="AlphaFoldDB" id="A0A6M3M9J8"/>
<reference evidence="1" key="1">
    <citation type="submission" date="2020-03" db="EMBL/GenBank/DDBJ databases">
        <title>The deep terrestrial virosphere.</title>
        <authorList>
            <person name="Holmfeldt K."/>
            <person name="Nilsson E."/>
            <person name="Simone D."/>
            <person name="Lopez-Fernandez M."/>
            <person name="Wu X."/>
            <person name="de Brujin I."/>
            <person name="Lundin D."/>
            <person name="Andersson A."/>
            <person name="Bertilsson S."/>
            <person name="Dopson M."/>
        </authorList>
    </citation>
    <scope>NUCLEOTIDE SEQUENCE</scope>
    <source>
        <strain evidence="1">MM171A00102</strain>
        <strain evidence="2">MM171B00096</strain>
    </source>
</reference>
<dbReference type="EMBL" id="MT143709">
    <property type="protein sequence ID" value="QJB01522.1"/>
    <property type="molecule type" value="Genomic_DNA"/>
</dbReference>
<protein>
    <recommendedName>
        <fullName evidence="3">DUF3150 domain-containing protein</fullName>
    </recommendedName>
</protein>